<evidence type="ECO:0000256" key="2">
    <source>
        <dbReference type="ARBA" id="ARBA00022759"/>
    </source>
</evidence>
<evidence type="ECO:0000256" key="4">
    <source>
        <dbReference type="ARBA" id="ARBA00022769"/>
    </source>
</evidence>
<dbReference type="InterPro" id="IPR004601">
    <property type="entry name" value="UvdE"/>
</dbReference>
<keyword evidence="4" id="KW-0228">DNA excision</keyword>
<evidence type="ECO:0000313" key="8">
    <source>
        <dbReference type="Proteomes" id="UP000295773"/>
    </source>
</evidence>
<dbReference type="AlphaFoldDB" id="A0A4R3TM54"/>
<dbReference type="Proteomes" id="UP000295773">
    <property type="component" value="Unassembled WGS sequence"/>
</dbReference>
<dbReference type="PANTHER" id="PTHR31290:SF5">
    <property type="entry name" value="UV-DAMAGE ENDONUCLEASE"/>
    <property type="match status" value="1"/>
</dbReference>
<accession>A0A4R3TM54</accession>
<dbReference type="SUPFAM" id="SSF51658">
    <property type="entry name" value="Xylose isomerase-like"/>
    <property type="match status" value="1"/>
</dbReference>
<keyword evidence="6" id="KW-0234">DNA repair</keyword>
<keyword evidence="5" id="KW-0378">Hydrolase</keyword>
<keyword evidence="1" id="KW-0540">Nuclease</keyword>
<keyword evidence="2 7" id="KW-0255">Endonuclease</keyword>
<dbReference type="Pfam" id="PF03851">
    <property type="entry name" value="UvdE"/>
    <property type="match status" value="1"/>
</dbReference>
<sequence length="318" mass="36786">MTRIVGHTRAILTIGDKMKIGYACTLALQDDTKMRSCIAKNASELRLIELIDHNLTALSNILTYNHQQGIKMFRISSDIIPFGSSPINSVDWQTLFQSAFTFLQEQIKRYDMRISMHPGQYTIINSPNPEVVQRAIADLQYHCALLDLLCEDATHKMVLHVGGVYGDKQEAMKRFMAEYRELDETIKRRLIIENDDRYYTLEDVLWIAEKIQIPVVFDNLHHKLNPSLTNLNEKQCLALVKQTWKSVDGRMKMHYSEQDPLKRAGAHASSIDIETFLEFCKDLQKEEVDIMLEVKDKHVSALCVIEALRNKYPWLLEE</sequence>
<evidence type="ECO:0000256" key="6">
    <source>
        <dbReference type="ARBA" id="ARBA00023204"/>
    </source>
</evidence>
<dbReference type="InterPro" id="IPR036237">
    <property type="entry name" value="Xyl_isomerase-like_sf"/>
</dbReference>
<keyword evidence="8" id="KW-1185">Reference proteome</keyword>
<dbReference type="NCBIfam" id="TIGR00629">
    <property type="entry name" value="uvde"/>
    <property type="match status" value="1"/>
</dbReference>
<comment type="caution">
    <text evidence="7">The sequence shown here is derived from an EMBL/GenBank/DDBJ whole genome shotgun (WGS) entry which is preliminary data.</text>
</comment>
<dbReference type="PANTHER" id="PTHR31290">
    <property type="entry name" value="UV-DAMAGE ENDONUCLEASE"/>
    <property type="match status" value="1"/>
</dbReference>
<name>A0A4R3TM54_9FIRM</name>
<dbReference type="GO" id="GO:0016787">
    <property type="term" value="F:hydrolase activity"/>
    <property type="evidence" value="ECO:0007669"/>
    <property type="project" value="UniProtKB-KW"/>
</dbReference>
<gene>
    <name evidence="7" type="ORF">EDD61_10381</name>
</gene>
<reference evidence="7 8" key="1">
    <citation type="submission" date="2019-03" db="EMBL/GenBank/DDBJ databases">
        <title>Genomic Encyclopedia of Type Strains, Phase IV (KMG-IV): sequencing the most valuable type-strain genomes for metagenomic binning, comparative biology and taxonomic classification.</title>
        <authorList>
            <person name="Goeker M."/>
        </authorList>
    </citation>
    <scope>NUCLEOTIDE SEQUENCE [LARGE SCALE GENOMIC DNA]</scope>
    <source>
        <strain evidence="7 8">DSM 29481</strain>
    </source>
</reference>
<keyword evidence="3" id="KW-0227">DNA damage</keyword>
<protein>
    <submittedName>
        <fullName evidence="7">UV-damage endonuclease</fullName>
    </submittedName>
</protein>
<dbReference type="GO" id="GO:0004519">
    <property type="term" value="F:endonuclease activity"/>
    <property type="evidence" value="ECO:0007669"/>
    <property type="project" value="UniProtKB-KW"/>
</dbReference>
<dbReference type="Gene3D" id="3.20.20.150">
    <property type="entry name" value="Divalent-metal-dependent TIM barrel enzymes"/>
    <property type="match status" value="1"/>
</dbReference>
<evidence type="ECO:0000256" key="3">
    <source>
        <dbReference type="ARBA" id="ARBA00022763"/>
    </source>
</evidence>
<evidence type="ECO:0000313" key="7">
    <source>
        <dbReference type="EMBL" id="TCU62668.1"/>
    </source>
</evidence>
<organism evidence="7 8">
    <name type="scientific">Longicatena caecimuris</name>
    <dbReference type="NCBI Taxonomy" id="1796635"/>
    <lineage>
        <taxon>Bacteria</taxon>
        <taxon>Bacillati</taxon>
        <taxon>Bacillota</taxon>
        <taxon>Erysipelotrichia</taxon>
        <taxon>Erysipelotrichales</taxon>
        <taxon>Erysipelotrichaceae</taxon>
        <taxon>Longicatena</taxon>
    </lineage>
</organism>
<dbReference type="EMBL" id="SMBP01000003">
    <property type="protein sequence ID" value="TCU62668.1"/>
    <property type="molecule type" value="Genomic_DNA"/>
</dbReference>
<evidence type="ECO:0000256" key="5">
    <source>
        <dbReference type="ARBA" id="ARBA00022801"/>
    </source>
</evidence>
<evidence type="ECO:0000256" key="1">
    <source>
        <dbReference type="ARBA" id="ARBA00022722"/>
    </source>
</evidence>
<proteinExistence type="predicted"/>
<dbReference type="GO" id="GO:0006289">
    <property type="term" value="P:nucleotide-excision repair"/>
    <property type="evidence" value="ECO:0007669"/>
    <property type="project" value="InterPro"/>
</dbReference>
<dbReference type="GO" id="GO:0009411">
    <property type="term" value="P:response to UV"/>
    <property type="evidence" value="ECO:0007669"/>
    <property type="project" value="InterPro"/>
</dbReference>